<reference evidence="1" key="1">
    <citation type="submission" date="2022-01" db="EMBL/GenBank/DDBJ databases">
        <authorList>
            <person name="Criscuolo A."/>
        </authorList>
    </citation>
    <scope>NUCLEOTIDE SEQUENCE</scope>
    <source>
        <strain evidence="1">CIP111891</strain>
    </source>
</reference>
<sequence>MRQSIKEKMMTAPIQQLFHSSMAERMSQGNAFADVEISAEFTSDQEKMKSIPKKSFR</sequence>
<proteinExistence type="predicted"/>
<protein>
    <submittedName>
        <fullName evidence="1">Uncharacterized protein</fullName>
    </submittedName>
</protein>
<organism evidence="1 2">
    <name type="scientific">Paenibacillus allorhizoplanae</name>
    <dbReference type="NCBI Taxonomy" id="2905648"/>
    <lineage>
        <taxon>Bacteria</taxon>
        <taxon>Bacillati</taxon>
        <taxon>Bacillota</taxon>
        <taxon>Bacilli</taxon>
        <taxon>Bacillales</taxon>
        <taxon>Paenibacillaceae</taxon>
        <taxon>Paenibacillus</taxon>
    </lineage>
</organism>
<evidence type="ECO:0000313" key="2">
    <source>
        <dbReference type="Proteomes" id="UP000838821"/>
    </source>
</evidence>
<gene>
    <name evidence="1" type="ORF">PAECIP111891_04116</name>
</gene>
<accession>A0ABN8GSL1</accession>
<dbReference type="Proteomes" id="UP000838821">
    <property type="component" value="Unassembled WGS sequence"/>
</dbReference>
<dbReference type="RefSeq" id="WP_157256822.1">
    <property type="nucleotide sequence ID" value="NZ_CAKMMW010000013.1"/>
</dbReference>
<evidence type="ECO:0000313" key="1">
    <source>
        <dbReference type="EMBL" id="CAH1214618.1"/>
    </source>
</evidence>
<keyword evidence="2" id="KW-1185">Reference proteome</keyword>
<comment type="caution">
    <text evidence="1">The sequence shown here is derived from an EMBL/GenBank/DDBJ whole genome shotgun (WGS) entry which is preliminary data.</text>
</comment>
<dbReference type="EMBL" id="CAKMMW010000013">
    <property type="protein sequence ID" value="CAH1214618.1"/>
    <property type="molecule type" value="Genomic_DNA"/>
</dbReference>
<name>A0ABN8GSL1_9BACL</name>